<feature type="transmembrane region" description="Helical" evidence="9">
    <location>
        <begin position="1078"/>
        <end position="1095"/>
    </location>
</feature>
<feature type="region of interest" description="Disordered" evidence="8">
    <location>
        <begin position="902"/>
        <end position="926"/>
    </location>
</feature>
<dbReference type="GO" id="GO:0016020">
    <property type="term" value="C:membrane"/>
    <property type="evidence" value="ECO:0007669"/>
    <property type="project" value="UniProtKB-SubCell"/>
</dbReference>
<feature type="region of interest" description="Disordered" evidence="8">
    <location>
        <begin position="569"/>
        <end position="589"/>
    </location>
</feature>
<feature type="region of interest" description="Disordered" evidence="8">
    <location>
        <begin position="601"/>
        <end position="674"/>
    </location>
</feature>
<organism evidence="12 13">
    <name type="scientific">Penicillium frequentans</name>
    <dbReference type="NCBI Taxonomy" id="3151616"/>
    <lineage>
        <taxon>Eukaryota</taxon>
        <taxon>Fungi</taxon>
        <taxon>Dikarya</taxon>
        <taxon>Ascomycota</taxon>
        <taxon>Pezizomycotina</taxon>
        <taxon>Eurotiomycetes</taxon>
        <taxon>Eurotiomycetidae</taxon>
        <taxon>Eurotiales</taxon>
        <taxon>Aspergillaceae</taxon>
        <taxon>Penicillium</taxon>
    </lineage>
</organism>
<feature type="transmembrane region" description="Helical" evidence="9">
    <location>
        <begin position="249"/>
        <end position="271"/>
    </location>
</feature>
<feature type="compositionally biased region" description="Polar residues" evidence="8">
    <location>
        <begin position="614"/>
        <end position="627"/>
    </location>
</feature>
<dbReference type="PANTHER" id="PTHR24223">
    <property type="entry name" value="ATP-BINDING CASSETTE SUB-FAMILY C"/>
    <property type="match status" value="1"/>
</dbReference>
<evidence type="ECO:0000256" key="1">
    <source>
        <dbReference type="ARBA" id="ARBA00004141"/>
    </source>
</evidence>
<feature type="transmembrane region" description="Helical" evidence="9">
    <location>
        <begin position="352"/>
        <end position="377"/>
    </location>
</feature>
<dbReference type="PROSITE" id="PS50929">
    <property type="entry name" value="ABC_TM1F"/>
    <property type="match status" value="2"/>
</dbReference>
<feature type="transmembrane region" description="Helical" evidence="9">
    <location>
        <begin position="277"/>
        <end position="299"/>
    </location>
</feature>
<evidence type="ECO:0000256" key="7">
    <source>
        <dbReference type="ARBA" id="ARBA00023136"/>
    </source>
</evidence>
<feature type="compositionally biased region" description="Basic and acidic residues" evidence="8">
    <location>
        <begin position="643"/>
        <end position="660"/>
    </location>
</feature>
<evidence type="ECO:0000313" key="12">
    <source>
        <dbReference type="EMBL" id="KAJ5523886.1"/>
    </source>
</evidence>
<dbReference type="CDD" id="cd18597">
    <property type="entry name" value="ABC_6TM_YOR1_D1_like"/>
    <property type="match status" value="1"/>
</dbReference>
<keyword evidence="3 9" id="KW-0812">Transmembrane</keyword>
<dbReference type="InterPro" id="IPR027417">
    <property type="entry name" value="P-loop_NTPase"/>
</dbReference>
<feature type="domain" description="ABC transmembrane type-1" evidence="11">
    <location>
        <begin position="83"/>
        <end position="418"/>
    </location>
</feature>
<dbReference type="Gene3D" id="1.20.1560.10">
    <property type="entry name" value="ABC transporter type 1, transmembrane domain"/>
    <property type="match status" value="2"/>
</dbReference>
<evidence type="ECO:0000313" key="13">
    <source>
        <dbReference type="Proteomes" id="UP001220324"/>
    </source>
</evidence>
<feature type="transmembrane region" description="Helical" evidence="9">
    <location>
        <begin position="389"/>
        <end position="413"/>
    </location>
</feature>
<evidence type="ECO:0000256" key="6">
    <source>
        <dbReference type="ARBA" id="ARBA00022989"/>
    </source>
</evidence>
<dbReference type="Gene3D" id="3.40.50.300">
    <property type="entry name" value="P-loop containing nucleotide triphosphate hydrolases"/>
    <property type="match status" value="2"/>
</dbReference>
<dbReference type="SUPFAM" id="SSF52540">
    <property type="entry name" value="P-loop containing nucleoside triphosphate hydrolases"/>
    <property type="match status" value="2"/>
</dbReference>
<feature type="transmembrane region" description="Helical" evidence="9">
    <location>
        <begin position="1101"/>
        <end position="1120"/>
    </location>
</feature>
<dbReference type="InterPro" id="IPR036640">
    <property type="entry name" value="ABC1_TM_sf"/>
</dbReference>
<keyword evidence="13" id="KW-1185">Reference proteome</keyword>
<protein>
    <submittedName>
        <fullName evidence="12">Oligomycin resistance ATP-dependent permease yor1</fullName>
    </submittedName>
</protein>
<dbReference type="FunFam" id="3.40.50.300:FF:001354">
    <property type="entry name" value="ATP-binding cassette (ABC) transporter, putative"/>
    <property type="match status" value="1"/>
</dbReference>
<reference evidence="12 13" key="1">
    <citation type="journal article" date="2023" name="IMA Fungus">
        <title>Comparative genomic study of the Penicillium genus elucidates a diverse pangenome and 15 lateral gene transfer events.</title>
        <authorList>
            <person name="Petersen C."/>
            <person name="Sorensen T."/>
            <person name="Nielsen M.R."/>
            <person name="Sondergaard T.E."/>
            <person name="Sorensen J.L."/>
            <person name="Fitzpatrick D.A."/>
            <person name="Frisvad J.C."/>
            <person name="Nielsen K.L."/>
        </authorList>
    </citation>
    <scope>NUCLEOTIDE SEQUENCE [LARGE SCALE GENOMIC DNA]</scope>
    <source>
        <strain evidence="12 13">IBT 35679</strain>
    </source>
</reference>
<dbReference type="PANTHER" id="PTHR24223:SF464">
    <property type="entry name" value="ABC-TYPE TRANSPORTER CICA"/>
    <property type="match status" value="1"/>
</dbReference>
<dbReference type="CDD" id="cd18606">
    <property type="entry name" value="ABC_6TM_YOR1_D2_like"/>
    <property type="match status" value="1"/>
</dbReference>
<dbReference type="Pfam" id="PF00005">
    <property type="entry name" value="ABC_tran"/>
    <property type="match status" value="2"/>
</dbReference>
<dbReference type="FunFam" id="1.20.1560.10:FF:000010">
    <property type="entry name" value="Multidrug resistance-associated ABC transporter"/>
    <property type="match status" value="1"/>
</dbReference>
<dbReference type="CDD" id="cd03250">
    <property type="entry name" value="ABCC_MRP_domain1"/>
    <property type="match status" value="1"/>
</dbReference>
<feature type="transmembrane region" description="Helical" evidence="9">
    <location>
        <begin position="1190"/>
        <end position="1209"/>
    </location>
</feature>
<dbReference type="GO" id="GO:0005524">
    <property type="term" value="F:ATP binding"/>
    <property type="evidence" value="ECO:0007669"/>
    <property type="project" value="UniProtKB-KW"/>
</dbReference>
<feature type="region of interest" description="Disordered" evidence="8">
    <location>
        <begin position="461"/>
        <end position="482"/>
    </location>
</feature>
<feature type="region of interest" description="Disordered" evidence="8">
    <location>
        <begin position="1"/>
        <end position="22"/>
    </location>
</feature>
<dbReference type="EMBL" id="JAQIZZ010000008">
    <property type="protein sequence ID" value="KAJ5523886.1"/>
    <property type="molecule type" value="Genomic_DNA"/>
</dbReference>
<dbReference type="PROSITE" id="PS50893">
    <property type="entry name" value="ABC_TRANSPORTER_2"/>
    <property type="match status" value="2"/>
</dbReference>
<dbReference type="SUPFAM" id="SSF90123">
    <property type="entry name" value="ABC transporter transmembrane region"/>
    <property type="match status" value="2"/>
</dbReference>
<keyword evidence="5" id="KW-0067">ATP-binding</keyword>
<feature type="compositionally biased region" description="Acidic residues" evidence="8">
    <location>
        <begin position="468"/>
        <end position="478"/>
    </location>
</feature>
<dbReference type="InterPro" id="IPR017871">
    <property type="entry name" value="ABC_transporter-like_CS"/>
</dbReference>
<dbReference type="InterPro" id="IPR011527">
    <property type="entry name" value="ABC1_TM_dom"/>
</dbReference>
<keyword evidence="6 9" id="KW-1133">Transmembrane helix</keyword>
<evidence type="ECO:0000256" key="8">
    <source>
        <dbReference type="SAM" id="MobiDB-lite"/>
    </source>
</evidence>
<dbReference type="InterPro" id="IPR003439">
    <property type="entry name" value="ABC_transporter-like_ATP-bd"/>
</dbReference>
<keyword evidence="7 9" id="KW-0472">Membrane</keyword>
<evidence type="ECO:0000256" key="5">
    <source>
        <dbReference type="ARBA" id="ARBA00022840"/>
    </source>
</evidence>
<dbReference type="GO" id="GO:0016887">
    <property type="term" value="F:ATP hydrolysis activity"/>
    <property type="evidence" value="ECO:0007669"/>
    <property type="project" value="InterPro"/>
</dbReference>
<evidence type="ECO:0000259" key="11">
    <source>
        <dbReference type="PROSITE" id="PS50929"/>
    </source>
</evidence>
<dbReference type="PROSITE" id="PS00211">
    <property type="entry name" value="ABC_TRANSPORTER_1"/>
    <property type="match status" value="1"/>
</dbReference>
<evidence type="ECO:0000256" key="9">
    <source>
        <dbReference type="SAM" id="Phobius"/>
    </source>
</evidence>
<evidence type="ECO:0000259" key="10">
    <source>
        <dbReference type="PROSITE" id="PS50893"/>
    </source>
</evidence>
<feature type="domain" description="ABC transmembrane type-1" evidence="11">
    <location>
        <begin position="967"/>
        <end position="1243"/>
    </location>
</feature>
<proteinExistence type="predicted"/>
<sequence length="1524" mass="167967">MSLSNADAELANPEIKPSHHRKVAPTGFRRPLKINDIPLLNPTRSVQRHSVTFDAHFKEAKASSDVKHPLFTALHKTFAREFWIGGLCRLLADLFTVGNPYTLRYLIEWVQNSYYAHLPGSTVKNPGLTRGVGLLVGIICMQILLSSCQNHFLYRGTMVGGQVRAVLTNKIQEKSLRISERARAGGSADLAIGSSETTLQEVDLNEKPGDAKPPKSSEKGKEADPDAGWSNGRVVNLVSMDAHRIDSGISMIHVVWTSPLIIFICMALLIVNLRQSALAGFGVLIVSMFFLVVAVKALFARRQVMNIATDVRVGLTQEVLQAIRLVKYFSWEDSFVERLIAMRADETRQLQGFNLILNFVTSLGQSLPVLACMVSFVTYACISTGGLDVAIVFSSVALFSSLLTPTAFLPACLGHASDAWASMTRIEEYLLAEEVEELDVDENMRDAVRIEKAGFTWEKGQAARATDLEDEAEEEEDPQGGRNSLAALRASRMFHDGEINSYNNRDSLSALRASRMFHDVDYDTEGFALPTFDWEGGPMAGPSSRWDRPTSFMPPSYGFERPTSFLMPSFSRDRSNTNNSQERRVSTFRPRSTVRPMSNWFRPESTVRPKSSIRPMSTWFTRPSSTLKHPLEREGSDQMPSLRWEDGARPSEKGSMDRRASGATISNPPSYEESSSAVTLAEELPILAPFSIPSISLNIRRGELLAVIGGIGSGKSSLLSALAGDMRKVQGSLKFYSDRAYCPQTAWIQNATVRDNILFGAPYDAAWYDEVITACQLRRDLQILSNGDATEIGERGINVSGGQKQRISLARAMYSNADILLLDDPLSAVDPYVGQAIFEKAILGALGSKTRILATHQAHVLSRCDRILWLDDGKVKALGSFAKLKKKYPDFAALVKEAEGNREKATKEDAEKDASKPEEETTTTVSKLAGDDSVPELMQSEDDVDGGISWAVYTSYLACSRSPIAIILAIPLLCLAQGSALLCGMWLAWWASDRFGFENNTYIGIYVALGVCQALCLYLFGLCISILCTSASNVMLDKATEKIMRAPVWFFDTTPLGRIVNRFSKDVYVMDDALPESLRLFMVGTAMVLGILSLIVSEFHWFGIALVPCTAIFFFSAFYYRASARELKRHESVLRGVVLARFSETLSGVTTIRTYSMQKQFSKSMQHAIDDMNSANFLTSANQRWLGIRLDFVGVLLIVAAGVLVVIQRSTQNPAISGVVLSYSLGAAQVLQFIIRQWANVENAMNATERIHAYGPGNSLPVEGNNGTTPVPAPESWPEQGGITFGDVHMRYREGLPNVLRGLTLSIKPGEHVAIVGRTGAGKSSLIGALFRTCELSGGCITIDGVDISTLPLKDLRSRLSIQPQDSILFRGTVRTNLDPLKQHTDEELWLALRGAWLAETVQLDDVVEEEGSNFSHGQRQQLGLARLLVRNSKVVVCDEATSSVDLETDEKIQRTMVEAFKGKTVITVAHRIRTIINYDRVCVMDKGAILELGTPSELWDLGGVFMGMCETSGIAEEELQRFI</sequence>
<dbReference type="InterPro" id="IPR003593">
    <property type="entry name" value="AAA+_ATPase"/>
</dbReference>
<feature type="region of interest" description="Disordered" evidence="8">
    <location>
        <begin position="202"/>
        <end position="228"/>
    </location>
</feature>
<keyword evidence="2" id="KW-0813">Transport</keyword>
<dbReference type="GO" id="GO:0140359">
    <property type="term" value="F:ABC-type transporter activity"/>
    <property type="evidence" value="ECO:0007669"/>
    <property type="project" value="InterPro"/>
</dbReference>
<comment type="subcellular location">
    <subcellularLocation>
        <location evidence="1">Membrane</location>
        <topology evidence="1">Multi-pass membrane protein</topology>
    </subcellularLocation>
</comment>
<comment type="caution">
    <text evidence="12">The sequence shown here is derived from an EMBL/GenBank/DDBJ whole genome shotgun (WGS) entry which is preliminary data.</text>
</comment>
<feature type="compositionally biased region" description="Basic and acidic residues" evidence="8">
    <location>
        <begin position="204"/>
        <end position="224"/>
    </location>
</feature>
<evidence type="ECO:0000256" key="4">
    <source>
        <dbReference type="ARBA" id="ARBA00022741"/>
    </source>
</evidence>
<dbReference type="CDD" id="cd03244">
    <property type="entry name" value="ABCC_MRP_domain2"/>
    <property type="match status" value="1"/>
</dbReference>
<evidence type="ECO:0000256" key="3">
    <source>
        <dbReference type="ARBA" id="ARBA00022692"/>
    </source>
</evidence>
<keyword evidence="4" id="KW-0547">Nucleotide-binding</keyword>
<feature type="domain" description="ABC transporter" evidence="10">
    <location>
        <begin position="1283"/>
        <end position="1512"/>
    </location>
</feature>
<dbReference type="FunFam" id="3.40.50.300:FF:000997">
    <property type="entry name" value="Multidrug resistance-associated protein 1"/>
    <property type="match status" value="1"/>
</dbReference>
<name>A0AAD6CI30_9EURO</name>
<feature type="compositionally biased region" description="Basic and acidic residues" evidence="8">
    <location>
        <begin position="902"/>
        <end position="919"/>
    </location>
</feature>
<gene>
    <name evidence="12" type="ORF">N7494_010536</name>
</gene>
<evidence type="ECO:0000256" key="2">
    <source>
        <dbReference type="ARBA" id="ARBA00022448"/>
    </source>
</evidence>
<dbReference type="SMART" id="SM00382">
    <property type="entry name" value="AAA"/>
    <property type="match status" value="2"/>
</dbReference>
<feature type="compositionally biased region" description="Basic and acidic residues" evidence="8">
    <location>
        <begin position="571"/>
        <end position="585"/>
    </location>
</feature>
<feature type="transmembrane region" description="Helical" evidence="9">
    <location>
        <begin position="964"/>
        <end position="991"/>
    </location>
</feature>
<accession>A0AAD6CI30</accession>
<feature type="compositionally biased region" description="Polar residues" evidence="8">
    <location>
        <begin position="663"/>
        <end position="674"/>
    </location>
</feature>
<feature type="transmembrane region" description="Helical" evidence="9">
    <location>
        <begin position="1003"/>
        <end position="1028"/>
    </location>
</feature>
<dbReference type="Pfam" id="PF00664">
    <property type="entry name" value="ABC_membrane"/>
    <property type="match status" value="2"/>
</dbReference>
<dbReference type="InterPro" id="IPR050173">
    <property type="entry name" value="ABC_transporter_C-like"/>
</dbReference>
<dbReference type="Proteomes" id="UP001220324">
    <property type="component" value="Unassembled WGS sequence"/>
</dbReference>
<feature type="domain" description="ABC transporter" evidence="10">
    <location>
        <begin position="675"/>
        <end position="897"/>
    </location>
</feature>